<dbReference type="EMBL" id="JACHXN010000016">
    <property type="protein sequence ID" value="MBB3147992.1"/>
    <property type="molecule type" value="Genomic_DNA"/>
</dbReference>
<keyword evidence="2" id="KW-1185">Reference proteome</keyword>
<reference evidence="1 2" key="1">
    <citation type="submission" date="2020-08" db="EMBL/GenBank/DDBJ databases">
        <title>Genomic Encyclopedia of Type Strains, Phase III (KMG-III): the genomes of soil and plant-associated and newly described type strains.</title>
        <authorList>
            <person name="Whitman W."/>
        </authorList>
    </citation>
    <scope>NUCLEOTIDE SEQUENCE [LARGE SCALE GENOMIC DNA]</scope>
    <source>
        <strain evidence="1 2">CECT 7015</strain>
    </source>
</reference>
<evidence type="ECO:0000313" key="2">
    <source>
        <dbReference type="Proteomes" id="UP000554520"/>
    </source>
</evidence>
<comment type="caution">
    <text evidence="1">The sequence shown here is derived from an EMBL/GenBank/DDBJ whole genome shotgun (WGS) entry which is preliminary data.</text>
</comment>
<gene>
    <name evidence="1" type="ORF">FHS21_004433</name>
</gene>
<dbReference type="RefSeq" id="WP_162701907.1">
    <property type="nucleotide sequence ID" value="NZ_JACHXN010000016.1"/>
</dbReference>
<dbReference type="AlphaFoldDB" id="A0A839UGR3"/>
<proteinExistence type="predicted"/>
<evidence type="ECO:0000313" key="1">
    <source>
        <dbReference type="EMBL" id="MBB3147992.1"/>
    </source>
</evidence>
<dbReference type="Proteomes" id="UP000554520">
    <property type="component" value="Unassembled WGS sequence"/>
</dbReference>
<organism evidence="1 2">
    <name type="scientific">Phyllobacterium trifolii</name>
    <dbReference type="NCBI Taxonomy" id="300193"/>
    <lineage>
        <taxon>Bacteria</taxon>
        <taxon>Pseudomonadati</taxon>
        <taxon>Pseudomonadota</taxon>
        <taxon>Alphaproteobacteria</taxon>
        <taxon>Hyphomicrobiales</taxon>
        <taxon>Phyllobacteriaceae</taxon>
        <taxon>Phyllobacterium</taxon>
    </lineage>
</organism>
<name>A0A839UGR3_9HYPH</name>
<protein>
    <submittedName>
        <fullName evidence="1">Uncharacterized protein</fullName>
    </submittedName>
</protein>
<sequence length="48" mass="5256">MDKVKGFGEADAFPSDDAEARRIWPEFTRFFGFPACGQPLCQAASDDG</sequence>
<accession>A0A839UGR3</accession>